<name>A0A291JIU3_9STAP</name>
<dbReference type="PANTHER" id="PTHR43031:SF17">
    <property type="entry name" value="SULFURTRANSFERASE YTWF-RELATED"/>
    <property type="match status" value="1"/>
</dbReference>
<dbReference type="Pfam" id="PF00581">
    <property type="entry name" value="Rhodanese"/>
    <property type="match status" value="1"/>
</dbReference>
<reference evidence="2" key="2">
    <citation type="submission" date="2018-03" db="EMBL/GenBank/DDBJ databases">
        <authorList>
            <person name="Keele B.F."/>
        </authorList>
    </citation>
    <scope>NUCLEOTIDE SEQUENCE</scope>
    <source>
        <strain evidence="2">SNUC 4337</strain>
    </source>
</reference>
<dbReference type="PROSITE" id="PS50206">
    <property type="entry name" value="RHODANESE_3"/>
    <property type="match status" value="1"/>
</dbReference>
<organism evidence="2 4">
    <name type="scientific">Staphylococcus nepalensis</name>
    <dbReference type="NCBI Taxonomy" id="214473"/>
    <lineage>
        <taxon>Bacteria</taxon>
        <taxon>Bacillati</taxon>
        <taxon>Bacillota</taxon>
        <taxon>Bacilli</taxon>
        <taxon>Bacillales</taxon>
        <taxon>Staphylococcaceae</taxon>
        <taxon>Staphylococcus</taxon>
    </lineage>
</organism>
<dbReference type="Proteomes" id="UP000254412">
    <property type="component" value="Unassembled WGS sequence"/>
</dbReference>
<evidence type="ECO:0000313" key="5">
    <source>
        <dbReference type="Proteomes" id="UP000254412"/>
    </source>
</evidence>
<dbReference type="AlphaFoldDB" id="A0A291JIU3"/>
<dbReference type="EMBL" id="UHDS01000001">
    <property type="protein sequence ID" value="SUM54819.1"/>
    <property type="molecule type" value="Genomic_DNA"/>
</dbReference>
<gene>
    <name evidence="2" type="ORF">BUZ61_05185</name>
    <name evidence="3" type="ORF">NCTC13834_01165</name>
</gene>
<dbReference type="GeneID" id="66776565"/>
<sequence length="103" mass="11406">METISVDELKSKILNSNPIQIIDVRTDEETAMGVIPEAETIPMDQIPDNLNHFNSNDTYYIICKAGGRSAQVVQYLERNGVHAVNVEGGMDAWGDEALDIRSI</sequence>
<feature type="domain" description="Rhodanese" evidence="1">
    <location>
        <begin position="15"/>
        <end position="102"/>
    </location>
</feature>
<dbReference type="CDD" id="cd00158">
    <property type="entry name" value="RHOD"/>
    <property type="match status" value="1"/>
</dbReference>
<reference evidence="3 5" key="3">
    <citation type="submission" date="2018-06" db="EMBL/GenBank/DDBJ databases">
        <authorList>
            <consortium name="Pathogen Informatics"/>
            <person name="Doyle S."/>
        </authorList>
    </citation>
    <scope>NUCLEOTIDE SEQUENCE [LARGE SCALE GENOMIC DNA]</scope>
    <source>
        <strain evidence="3 5">NCTC13834</strain>
    </source>
</reference>
<dbReference type="Proteomes" id="UP000240400">
    <property type="component" value="Unassembled WGS sequence"/>
</dbReference>
<dbReference type="InterPro" id="IPR050229">
    <property type="entry name" value="GlpE_sulfurtransferase"/>
</dbReference>
<dbReference type="InterPro" id="IPR036873">
    <property type="entry name" value="Rhodanese-like_dom_sf"/>
</dbReference>
<dbReference type="RefSeq" id="WP_096809103.1">
    <property type="nucleotide sequence ID" value="NZ_BMCF01000002.1"/>
</dbReference>
<dbReference type="Gene3D" id="3.40.250.10">
    <property type="entry name" value="Rhodanese-like domain"/>
    <property type="match status" value="1"/>
</dbReference>
<dbReference type="SMART" id="SM00450">
    <property type="entry name" value="RHOD"/>
    <property type="match status" value="1"/>
</dbReference>
<dbReference type="EMBL" id="PZHR01000019">
    <property type="protein sequence ID" value="PTK59572.1"/>
    <property type="molecule type" value="Genomic_DNA"/>
</dbReference>
<dbReference type="SUPFAM" id="SSF52821">
    <property type="entry name" value="Rhodanese/Cell cycle control phosphatase"/>
    <property type="match status" value="1"/>
</dbReference>
<evidence type="ECO:0000313" key="3">
    <source>
        <dbReference type="EMBL" id="SUM54819.1"/>
    </source>
</evidence>
<dbReference type="KEGG" id="snl:BJD96_05600"/>
<dbReference type="OrthoDB" id="9800872at2"/>
<proteinExistence type="predicted"/>
<reference evidence="2 4" key="1">
    <citation type="journal article" date="2016" name="Front. Microbiol.">
        <title>Comprehensive Phylogenetic Analysis of Bovine Non-aureus Staphylococci Species Based on Whole-Genome Sequencing.</title>
        <authorList>
            <person name="Naushad S."/>
            <person name="Barkema H.W."/>
            <person name="Luby C."/>
            <person name="Condas L.A."/>
            <person name="Nobrega D.B."/>
            <person name="Carson D.A."/>
            <person name="De Buck J."/>
        </authorList>
    </citation>
    <scope>NUCLEOTIDE SEQUENCE [LARGE SCALE GENOMIC DNA]</scope>
    <source>
        <strain evidence="2 4">SNUC 4337</strain>
    </source>
</reference>
<dbReference type="PANTHER" id="PTHR43031">
    <property type="entry name" value="FAD-DEPENDENT OXIDOREDUCTASE"/>
    <property type="match status" value="1"/>
</dbReference>
<evidence type="ECO:0000313" key="4">
    <source>
        <dbReference type="Proteomes" id="UP000240400"/>
    </source>
</evidence>
<evidence type="ECO:0000313" key="2">
    <source>
        <dbReference type="EMBL" id="PTK59572.1"/>
    </source>
</evidence>
<evidence type="ECO:0000259" key="1">
    <source>
        <dbReference type="PROSITE" id="PS50206"/>
    </source>
</evidence>
<protein>
    <submittedName>
        <fullName evidence="2">Rhodanese-like domain-containing protein</fullName>
    </submittedName>
</protein>
<dbReference type="InterPro" id="IPR001763">
    <property type="entry name" value="Rhodanese-like_dom"/>
</dbReference>
<accession>A0A291JIU3</accession>